<dbReference type="InterPro" id="IPR008278">
    <property type="entry name" value="4-PPantetheinyl_Trfase_dom"/>
</dbReference>
<dbReference type="SUPFAM" id="SSF56214">
    <property type="entry name" value="4'-phosphopantetheinyl transferase"/>
    <property type="match status" value="1"/>
</dbReference>
<comment type="subcellular location">
    <subcellularLocation>
        <location evidence="10">Cytoplasm</location>
    </subcellularLocation>
</comment>
<evidence type="ECO:0000313" key="13">
    <source>
        <dbReference type="Proteomes" id="UP000182350"/>
    </source>
</evidence>
<evidence type="ECO:0000256" key="5">
    <source>
        <dbReference type="ARBA" id="ARBA00022842"/>
    </source>
</evidence>
<gene>
    <name evidence="10" type="primary">acpS</name>
    <name evidence="12" type="ORF">SAMN02745752_02301</name>
</gene>
<dbReference type="Pfam" id="PF01648">
    <property type="entry name" value="ACPS"/>
    <property type="match status" value="1"/>
</dbReference>
<dbReference type="STRING" id="1122209.SAMN02745752_02301"/>
<dbReference type="NCBIfam" id="TIGR00556">
    <property type="entry name" value="pantethn_trn"/>
    <property type="match status" value="1"/>
</dbReference>
<keyword evidence="2 10" id="KW-0808">Transferase</keyword>
<evidence type="ECO:0000256" key="3">
    <source>
        <dbReference type="ARBA" id="ARBA00022723"/>
    </source>
</evidence>
<comment type="function">
    <text evidence="10">Transfers the 4'-phosphopantetheine moiety from coenzyme A to a Ser of acyl-carrier-protein.</text>
</comment>
<proteinExistence type="inferred from homology"/>
<evidence type="ECO:0000256" key="6">
    <source>
        <dbReference type="ARBA" id="ARBA00023098"/>
    </source>
</evidence>
<evidence type="ECO:0000313" key="12">
    <source>
        <dbReference type="EMBL" id="SFX62604.1"/>
    </source>
</evidence>
<evidence type="ECO:0000256" key="7">
    <source>
        <dbReference type="ARBA" id="ARBA00023160"/>
    </source>
</evidence>
<comment type="cofactor">
    <cofactor evidence="10">
        <name>Mg(2+)</name>
        <dbReference type="ChEBI" id="CHEBI:18420"/>
    </cofactor>
</comment>
<dbReference type="RefSeq" id="WP_218163505.1">
    <property type="nucleotide sequence ID" value="NZ_FPJW01000008.1"/>
</dbReference>
<dbReference type="GO" id="GO:0000287">
    <property type="term" value="F:magnesium ion binding"/>
    <property type="evidence" value="ECO:0007669"/>
    <property type="project" value="UniProtKB-UniRule"/>
</dbReference>
<evidence type="ECO:0000256" key="10">
    <source>
        <dbReference type="HAMAP-Rule" id="MF_00101"/>
    </source>
</evidence>
<comment type="catalytic activity">
    <reaction evidence="8 10">
        <text>apo-[ACP] + CoA = holo-[ACP] + adenosine 3',5'-bisphosphate + H(+)</text>
        <dbReference type="Rhea" id="RHEA:12068"/>
        <dbReference type="Rhea" id="RHEA-COMP:9685"/>
        <dbReference type="Rhea" id="RHEA-COMP:9690"/>
        <dbReference type="ChEBI" id="CHEBI:15378"/>
        <dbReference type="ChEBI" id="CHEBI:29999"/>
        <dbReference type="ChEBI" id="CHEBI:57287"/>
        <dbReference type="ChEBI" id="CHEBI:58343"/>
        <dbReference type="ChEBI" id="CHEBI:64479"/>
        <dbReference type="EC" id="2.7.8.7"/>
    </reaction>
</comment>
<dbReference type="AlphaFoldDB" id="A0A1K1YMM5"/>
<evidence type="ECO:0000256" key="8">
    <source>
        <dbReference type="ARBA" id="ARBA00050875"/>
    </source>
</evidence>
<comment type="function">
    <text evidence="9">Transfers the 4'-phosphopantetheine moiety from coenzyme A to the 'Ser-36' of acyl-carrier-protein.</text>
</comment>
<keyword evidence="3 10" id="KW-0479">Metal-binding</keyword>
<dbReference type="GO" id="GO:0005737">
    <property type="term" value="C:cytoplasm"/>
    <property type="evidence" value="ECO:0007669"/>
    <property type="project" value="UniProtKB-SubCell"/>
</dbReference>
<dbReference type="HAMAP" id="MF_00101">
    <property type="entry name" value="AcpS"/>
    <property type="match status" value="1"/>
</dbReference>
<dbReference type="EC" id="2.7.8.7" evidence="10"/>
<dbReference type="InterPro" id="IPR002582">
    <property type="entry name" value="ACPS"/>
</dbReference>
<dbReference type="Gene3D" id="3.90.470.20">
    <property type="entry name" value="4'-phosphopantetheinyl transferase domain"/>
    <property type="match status" value="1"/>
</dbReference>
<comment type="similarity">
    <text evidence="10">Belongs to the P-Pant transferase superfamily. AcpS family.</text>
</comment>
<organism evidence="12 13">
    <name type="scientific">Marinospirillum alkaliphilum DSM 21637</name>
    <dbReference type="NCBI Taxonomy" id="1122209"/>
    <lineage>
        <taxon>Bacteria</taxon>
        <taxon>Pseudomonadati</taxon>
        <taxon>Pseudomonadota</taxon>
        <taxon>Gammaproteobacteria</taxon>
        <taxon>Oceanospirillales</taxon>
        <taxon>Oceanospirillaceae</taxon>
        <taxon>Marinospirillum</taxon>
    </lineage>
</organism>
<sequence length="125" mass="13441">MLLGIGTDLARIERFEALLQRRGDAIARRLLTPTEQQAMQQAASPAAYLAKRFAAKEALLKALGTGLRDGLSWQQLEVSNDALGKPLLQLSGKAAELAAAMGVQQIHLSISDERDMALAFVVLEG</sequence>
<feature type="binding site" evidence="10">
    <location>
        <position position="8"/>
    </location>
    <ligand>
        <name>Mg(2+)</name>
        <dbReference type="ChEBI" id="CHEBI:18420"/>
    </ligand>
</feature>
<keyword evidence="1 10" id="KW-0444">Lipid biosynthesis</keyword>
<dbReference type="NCBIfam" id="TIGR00516">
    <property type="entry name" value="acpS"/>
    <property type="match status" value="1"/>
</dbReference>
<dbReference type="FunFam" id="3.90.470.20:FF:000001">
    <property type="entry name" value="Holo-[acyl-carrier-protein] synthase"/>
    <property type="match status" value="1"/>
</dbReference>
<keyword evidence="5 10" id="KW-0460">Magnesium</keyword>
<evidence type="ECO:0000259" key="11">
    <source>
        <dbReference type="Pfam" id="PF01648"/>
    </source>
</evidence>
<dbReference type="InterPro" id="IPR004568">
    <property type="entry name" value="Ppantetheine-prot_Trfase_dom"/>
</dbReference>
<evidence type="ECO:0000256" key="2">
    <source>
        <dbReference type="ARBA" id="ARBA00022679"/>
    </source>
</evidence>
<dbReference type="GO" id="GO:0006633">
    <property type="term" value="P:fatty acid biosynthetic process"/>
    <property type="evidence" value="ECO:0007669"/>
    <property type="project" value="UniProtKB-UniRule"/>
</dbReference>
<evidence type="ECO:0000256" key="4">
    <source>
        <dbReference type="ARBA" id="ARBA00022832"/>
    </source>
</evidence>
<feature type="domain" description="4'-phosphopantetheinyl transferase" evidence="11">
    <location>
        <begin position="4"/>
        <end position="114"/>
    </location>
</feature>
<evidence type="ECO:0000256" key="9">
    <source>
        <dbReference type="ARBA" id="ARBA00054726"/>
    </source>
</evidence>
<feature type="binding site" evidence="10">
    <location>
        <position position="57"/>
    </location>
    <ligand>
        <name>Mg(2+)</name>
        <dbReference type="ChEBI" id="CHEBI:18420"/>
    </ligand>
</feature>
<accession>A0A1K1YMM5</accession>
<dbReference type="Proteomes" id="UP000182350">
    <property type="component" value="Unassembled WGS sequence"/>
</dbReference>
<dbReference type="EMBL" id="FPJW01000008">
    <property type="protein sequence ID" value="SFX62604.1"/>
    <property type="molecule type" value="Genomic_DNA"/>
</dbReference>
<reference evidence="12 13" key="1">
    <citation type="submission" date="2016-11" db="EMBL/GenBank/DDBJ databases">
        <authorList>
            <person name="Jaros S."/>
            <person name="Januszkiewicz K."/>
            <person name="Wedrychowicz H."/>
        </authorList>
    </citation>
    <scope>NUCLEOTIDE SEQUENCE [LARGE SCALE GENOMIC DNA]</scope>
    <source>
        <strain evidence="12 13">DSM 21637</strain>
    </source>
</reference>
<dbReference type="InterPro" id="IPR037143">
    <property type="entry name" value="4-PPantetheinyl_Trfase_dom_sf"/>
</dbReference>
<keyword evidence="10" id="KW-0963">Cytoplasm</keyword>
<keyword evidence="4 10" id="KW-0276">Fatty acid metabolism</keyword>
<evidence type="ECO:0000256" key="1">
    <source>
        <dbReference type="ARBA" id="ARBA00022516"/>
    </source>
</evidence>
<keyword evidence="7 10" id="KW-0275">Fatty acid biosynthesis</keyword>
<protein>
    <recommendedName>
        <fullName evidence="10">Holo-[acyl-carrier-protein] synthase</fullName>
        <shortName evidence="10">Holo-ACP synthase</shortName>
        <ecNumber evidence="10">2.7.8.7</ecNumber>
    </recommendedName>
    <alternativeName>
        <fullName evidence="10">4'-phosphopantetheinyl transferase AcpS</fullName>
    </alternativeName>
</protein>
<dbReference type="GO" id="GO:0008897">
    <property type="term" value="F:holo-[acyl-carrier-protein] synthase activity"/>
    <property type="evidence" value="ECO:0007669"/>
    <property type="project" value="UniProtKB-UniRule"/>
</dbReference>
<keyword evidence="13" id="KW-1185">Reference proteome</keyword>
<name>A0A1K1YMM5_9GAMM</name>
<keyword evidence="6 10" id="KW-0443">Lipid metabolism</keyword>
<dbReference type="NCBIfam" id="NF000832">
    <property type="entry name" value="PRK00070.3-2"/>
    <property type="match status" value="1"/>
</dbReference>